<reference evidence="1 2" key="1">
    <citation type="submission" date="2020-02" db="EMBL/GenBank/DDBJ databases">
        <authorList>
            <person name="Feng H."/>
        </authorList>
    </citation>
    <scope>NUCLEOTIDE SEQUENCE [LARGE SCALE GENOMIC DNA]</scope>
    <source>
        <strain evidence="1 2">Gsoil 114</strain>
    </source>
</reference>
<evidence type="ECO:0000313" key="1">
    <source>
        <dbReference type="EMBL" id="NEY21723.1"/>
    </source>
</evidence>
<protein>
    <submittedName>
        <fullName evidence="1">Uncharacterized protein</fullName>
    </submittedName>
</protein>
<evidence type="ECO:0000313" key="2">
    <source>
        <dbReference type="Proteomes" id="UP000476934"/>
    </source>
</evidence>
<dbReference type="Proteomes" id="UP000476934">
    <property type="component" value="Unassembled WGS sequence"/>
</dbReference>
<organism evidence="1 2">
    <name type="scientific">Heyndrickxia ginsengihumi</name>
    <dbReference type="NCBI Taxonomy" id="363870"/>
    <lineage>
        <taxon>Bacteria</taxon>
        <taxon>Bacillati</taxon>
        <taxon>Bacillota</taxon>
        <taxon>Bacilli</taxon>
        <taxon>Bacillales</taxon>
        <taxon>Bacillaceae</taxon>
        <taxon>Heyndrickxia</taxon>
    </lineage>
</organism>
<dbReference type="EMBL" id="JAAIWK010000048">
    <property type="protein sequence ID" value="NEY21723.1"/>
    <property type="molecule type" value="Genomic_DNA"/>
</dbReference>
<proteinExistence type="predicted"/>
<dbReference type="AlphaFoldDB" id="A0A6M0PBA6"/>
<gene>
    <name evidence="1" type="ORF">G4D61_17560</name>
</gene>
<accession>A0A6M0PBA6</accession>
<name>A0A6M0PBA6_9BACI</name>
<reference evidence="1 2" key="2">
    <citation type="submission" date="2020-03" db="EMBL/GenBank/DDBJ databases">
        <title>Bacillus aquiflavi sp. nov., isolated from yellow water of strong flavor Chinese baijiu in Yibin region of China.</title>
        <authorList>
            <person name="Xie J."/>
        </authorList>
    </citation>
    <scope>NUCLEOTIDE SEQUENCE [LARGE SCALE GENOMIC DNA]</scope>
    <source>
        <strain evidence="1 2">Gsoil 114</strain>
    </source>
</reference>
<dbReference type="RefSeq" id="WP_163174608.1">
    <property type="nucleotide sequence ID" value="NZ_JAAIWK010000048.1"/>
</dbReference>
<comment type="caution">
    <text evidence="1">The sequence shown here is derived from an EMBL/GenBank/DDBJ whole genome shotgun (WGS) entry which is preliminary data.</text>
</comment>
<sequence length="53" mass="6023">MTKCVMLSENTKKQMLLTQAFFRCIKETIEGLSMIGKDNFVVGVRSNIKLPDD</sequence>
<keyword evidence="2" id="KW-1185">Reference proteome</keyword>